<organism evidence="2">
    <name type="scientific">marine metagenome</name>
    <dbReference type="NCBI Taxonomy" id="408172"/>
    <lineage>
        <taxon>unclassified sequences</taxon>
        <taxon>metagenomes</taxon>
        <taxon>ecological metagenomes</taxon>
    </lineage>
</organism>
<dbReference type="InterPro" id="IPR048977">
    <property type="entry name" value="SsfX3-like_N"/>
</dbReference>
<accession>A0A382S6B7</accession>
<dbReference type="AlphaFoldDB" id="A0A382S6B7"/>
<gene>
    <name evidence="2" type="ORF">METZ01_LOCUS357986</name>
</gene>
<evidence type="ECO:0000313" key="2">
    <source>
        <dbReference type="EMBL" id="SVD05132.1"/>
    </source>
</evidence>
<proteinExistence type="predicted"/>
<feature type="domain" description="SsfX3-like N-terminal" evidence="1">
    <location>
        <begin position="11"/>
        <end position="132"/>
    </location>
</feature>
<dbReference type="Gene3D" id="3.40.50.1110">
    <property type="entry name" value="SGNH hydrolase"/>
    <property type="match status" value="1"/>
</dbReference>
<protein>
    <recommendedName>
        <fullName evidence="1">SsfX3-like N-terminal domain-containing protein</fullName>
    </recommendedName>
</protein>
<dbReference type="InterPro" id="IPR036514">
    <property type="entry name" value="SGNH_hydro_sf"/>
</dbReference>
<dbReference type="EMBL" id="UINC01126568">
    <property type="protein sequence ID" value="SVD05132.1"/>
    <property type="molecule type" value="Genomic_DNA"/>
</dbReference>
<evidence type="ECO:0000259" key="1">
    <source>
        <dbReference type="Pfam" id="PF21181"/>
    </source>
</evidence>
<sequence>VKNVEINSDYFEGVVSVEQLDGGWKPWRLPHTEQLLFPSPDDALIARAENCSGVRLRFDTNSQQIQLTVEVATEVNPVTGRNAFVFDATIDSELILSVPVKPGDTKVVFTSLPEGEKTVEIWFPQDSPIVLRELSVDDEAYCVVSEDPRPRWVTYGSSLTHCVRAHSPARIWPAILA</sequence>
<feature type="non-terminal residue" evidence="2">
    <location>
        <position position="177"/>
    </location>
</feature>
<reference evidence="2" key="1">
    <citation type="submission" date="2018-05" db="EMBL/GenBank/DDBJ databases">
        <authorList>
            <person name="Lanie J.A."/>
            <person name="Ng W.-L."/>
            <person name="Kazmierczak K.M."/>
            <person name="Andrzejewski T.M."/>
            <person name="Davidsen T.M."/>
            <person name="Wayne K.J."/>
            <person name="Tettelin H."/>
            <person name="Glass J.I."/>
            <person name="Rusch D."/>
            <person name="Podicherti R."/>
            <person name="Tsui H.-C.T."/>
            <person name="Winkler M.E."/>
        </authorList>
    </citation>
    <scope>NUCLEOTIDE SEQUENCE</scope>
</reference>
<dbReference type="Pfam" id="PF21181">
    <property type="entry name" value="SsfX3_N"/>
    <property type="match status" value="1"/>
</dbReference>
<name>A0A382S6B7_9ZZZZ</name>
<dbReference type="Gene3D" id="2.60.120.260">
    <property type="entry name" value="Galactose-binding domain-like"/>
    <property type="match status" value="1"/>
</dbReference>
<feature type="non-terminal residue" evidence="2">
    <location>
        <position position="1"/>
    </location>
</feature>